<gene>
    <name evidence="2" type="ORF">CL6EHI_188980</name>
</gene>
<evidence type="ECO:0000313" key="3">
    <source>
        <dbReference type="Proteomes" id="UP000078387"/>
    </source>
</evidence>
<keyword evidence="1" id="KW-0812">Transmembrane</keyword>
<dbReference type="AlphaFoldDB" id="A0A5K1V5E5"/>
<dbReference type="PANTHER" id="PTHR35899">
    <property type="entry name" value="PAPAIN FAMILY CYSTEINE PROTEASE DOMAIN CONTAINING PROTEIN"/>
    <property type="match status" value="1"/>
</dbReference>
<keyword evidence="1" id="KW-1133">Transmembrane helix</keyword>
<organism evidence="2 3">
    <name type="scientific">Entamoeba histolytica</name>
    <dbReference type="NCBI Taxonomy" id="5759"/>
    <lineage>
        <taxon>Eukaryota</taxon>
        <taxon>Amoebozoa</taxon>
        <taxon>Evosea</taxon>
        <taxon>Archamoebae</taxon>
        <taxon>Mastigamoebida</taxon>
        <taxon>Entamoebidae</taxon>
        <taxon>Entamoeba</taxon>
    </lineage>
</organism>
<keyword evidence="1" id="KW-0472">Membrane</keyword>
<dbReference type="VEuPathDB" id="AmoebaDB:EHI_188980"/>
<dbReference type="EMBL" id="BDEQ01000001">
    <property type="protein sequence ID" value="GAT95637.1"/>
    <property type="molecule type" value="Genomic_DNA"/>
</dbReference>
<comment type="caution">
    <text evidence="2">The sequence shown here is derived from an EMBL/GenBank/DDBJ whole genome shotgun (WGS) entry which is preliminary data.</text>
</comment>
<dbReference type="VEuPathDB" id="AmoebaDB:EHI5A_179150"/>
<dbReference type="VEuPathDB" id="AmoebaDB:EHI8A_172070"/>
<dbReference type="OMA" id="GLMSIDM"/>
<dbReference type="Proteomes" id="UP000078387">
    <property type="component" value="Unassembled WGS sequence"/>
</dbReference>
<evidence type="ECO:0000256" key="1">
    <source>
        <dbReference type="SAM" id="Phobius"/>
    </source>
</evidence>
<dbReference type="VEuPathDB" id="AmoebaDB:KM1_240600"/>
<accession>A0A5K1V5E5</accession>
<reference evidence="2 3" key="1">
    <citation type="submission" date="2016-05" db="EMBL/GenBank/DDBJ databases">
        <title>First whole genome sequencing of Entamoeba histolytica HM1:IMSS-clone-6.</title>
        <authorList>
            <person name="Mukherjee Avik.K."/>
            <person name="Izumyama S."/>
            <person name="Nakada-Tsukui K."/>
            <person name="Nozaki T."/>
        </authorList>
    </citation>
    <scope>NUCLEOTIDE SEQUENCE [LARGE SCALE GENOMIC DNA]</scope>
    <source>
        <strain evidence="2 3">HM1:IMSS clone 6</strain>
    </source>
</reference>
<evidence type="ECO:0000313" key="2">
    <source>
        <dbReference type="EMBL" id="GAT95637.1"/>
    </source>
</evidence>
<dbReference type="PANTHER" id="PTHR35899:SF1">
    <property type="entry name" value="PEPTIDASE C1A PAPAIN C-TERMINAL DOMAIN-CONTAINING PROTEIN"/>
    <property type="match status" value="1"/>
</dbReference>
<name>A0A5K1V5E5_ENTHI</name>
<sequence>MDLFESSKIPLVILWIILIVIEIGIFAVSMTSYFILKDQVQKLSEYETVFIRYPSIYVLPTIQESIPYQTNSFPYCPSSFEAPLAFMSMSLLHFMHLKGKYYYKDNDKTFLNGNDYSFDCHSFMKQVEKYCTSPERNNTNQCKEYLREPTSSIGPLIQYMLCESSSECPPDVIESHKLFLKFLHQNKTLTGVEVSGRMGINATLLVSEAKRFMTIYHQPVLLTFDDFVDRTIISSSLRKDNDHSIQCAYNVTQKCYYQDTPIRTFDGYYHDSNILYSTGKLKSVVVVGWDDNYPIPRTNDKGALFVRDEGATTGHSLEYYVDDIQSSGNVLNANDDFERCGNIHSFLHWNDTSPLHLNKTNYLKYMYEYPEGINENTYNTFTYYITNRTSRNREGLMSINMKAVNDKTTIYFQMNGVTDSLMEQAFYEEVDDSTKHNCGYYAIGYNTIQRYFTSHYDTQTNPVGFSFIHLKWPDSSCELIRE</sequence>
<protein>
    <submittedName>
        <fullName evidence="2">Uncharacterized protein</fullName>
    </submittedName>
</protein>
<dbReference type="VEuPathDB" id="AmoebaDB:EHI7A_153770"/>
<feature type="transmembrane region" description="Helical" evidence="1">
    <location>
        <begin position="12"/>
        <end position="36"/>
    </location>
</feature>
<proteinExistence type="predicted"/>